<feature type="domain" description="Transposase IS200-like" evidence="1">
    <location>
        <begin position="13"/>
        <end position="128"/>
    </location>
</feature>
<evidence type="ECO:0000313" key="2">
    <source>
        <dbReference type="EMBL" id="OIN05287.1"/>
    </source>
</evidence>
<dbReference type="NCBIfam" id="NF047646">
    <property type="entry name" value="REP_Tyr_transpos"/>
    <property type="match status" value="1"/>
</dbReference>
<name>A0A1J4QDE3_9GAMM</name>
<dbReference type="OrthoDB" id="9794403at2"/>
<dbReference type="GO" id="GO:0006313">
    <property type="term" value="P:DNA transposition"/>
    <property type="evidence" value="ECO:0007669"/>
    <property type="project" value="InterPro"/>
</dbReference>
<keyword evidence="3" id="KW-1185">Reference proteome</keyword>
<dbReference type="RefSeq" id="WP_071473832.1">
    <property type="nucleotide sequence ID" value="NZ_MDKE01000059.1"/>
</dbReference>
<comment type="caution">
    <text evidence="2">The sequence shown here is derived from an EMBL/GenBank/DDBJ whole genome shotgun (WGS) entry which is preliminary data.</text>
</comment>
<dbReference type="InterPro" id="IPR052715">
    <property type="entry name" value="RAYT_transposase"/>
</dbReference>
<dbReference type="Gene3D" id="3.30.70.1290">
    <property type="entry name" value="Transposase IS200-like"/>
    <property type="match status" value="1"/>
</dbReference>
<dbReference type="GO" id="GO:0043565">
    <property type="term" value="F:sequence-specific DNA binding"/>
    <property type="evidence" value="ECO:0007669"/>
    <property type="project" value="TreeGrafter"/>
</dbReference>
<evidence type="ECO:0000313" key="3">
    <source>
        <dbReference type="Proteomes" id="UP000243073"/>
    </source>
</evidence>
<protein>
    <submittedName>
        <fullName evidence="2">Transposase</fullName>
    </submittedName>
</protein>
<evidence type="ECO:0000259" key="1">
    <source>
        <dbReference type="SMART" id="SM01321"/>
    </source>
</evidence>
<sequence length="149" mass="17572">MPYPDALAGRSSLPRQIYHITICTHQRQPFFANWQTGRLAVQELKRLQDERQAESLAWVLMPDHIHWLMQLSESASLTDMIRLFKGRSARIVNMSLEREGRLWQRGFNEHALREEEDIRHIARYIVANPLRAGLVNRIGDYPLWDAIWL</sequence>
<dbReference type="PANTHER" id="PTHR36966:SF1">
    <property type="entry name" value="REP-ASSOCIATED TYROSINE TRANSPOSASE"/>
    <property type="match status" value="1"/>
</dbReference>
<proteinExistence type="predicted"/>
<dbReference type="EMBL" id="MDKE01000059">
    <property type="protein sequence ID" value="OIN05287.1"/>
    <property type="molecule type" value="Genomic_DNA"/>
</dbReference>
<dbReference type="SUPFAM" id="SSF143422">
    <property type="entry name" value="Transposase IS200-like"/>
    <property type="match status" value="1"/>
</dbReference>
<dbReference type="InterPro" id="IPR036515">
    <property type="entry name" value="Transposase_17_sf"/>
</dbReference>
<dbReference type="SMART" id="SM01321">
    <property type="entry name" value="Y1_Tnp"/>
    <property type="match status" value="1"/>
</dbReference>
<dbReference type="AlphaFoldDB" id="A0A1J4QDE3"/>
<dbReference type="InterPro" id="IPR002686">
    <property type="entry name" value="Transposase_17"/>
</dbReference>
<accession>A0A1J4QDE3</accession>
<dbReference type="Proteomes" id="UP000243073">
    <property type="component" value="Unassembled WGS sequence"/>
</dbReference>
<dbReference type="GO" id="GO:0004803">
    <property type="term" value="F:transposase activity"/>
    <property type="evidence" value="ECO:0007669"/>
    <property type="project" value="InterPro"/>
</dbReference>
<dbReference type="PANTHER" id="PTHR36966">
    <property type="entry name" value="REP-ASSOCIATED TYROSINE TRANSPOSASE"/>
    <property type="match status" value="1"/>
</dbReference>
<gene>
    <name evidence="2" type="ORF">BFR47_17315</name>
</gene>
<dbReference type="Pfam" id="PF01797">
    <property type="entry name" value="Y1_Tnp"/>
    <property type="match status" value="1"/>
</dbReference>
<reference evidence="2 3" key="1">
    <citation type="submission" date="2016-07" db="EMBL/GenBank/DDBJ databases">
        <title>Draft Genome Sequence of Oceanisphaera psychrotolerans, isolated from coastal sediment samples.</title>
        <authorList>
            <person name="Zhuo S."/>
            <person name="Ruan Z."/>
        </authorList>
    </citation>
    <scope>NUCLEOTIDE SEQUENCE [LARGE SCALE GENOMIC DNA]</scope>
    <source>
        <strain evidence="2 3">LAM-WHM-ZC</strain>
    </source>
</reference>
<organism evidence="2 3">
    <name type="scientific">Oceanisphaera psychrotolerans</name>
    <dbReference type="NCBI Taxonomy" id="1414654"/>
    <lineage>
        <taxon>Bacteria</taxon>
        <taxon>Pseudomonadati</taxon>
        <taxon>Pseudomonadota</taxon>
        <taxon>Gammaproteobacteria</taxon>
        <taxon>Aeromonadales</taxon>
        <taxon>Aeromonadaceae</taxon>
        <taxon>Oceanisphaera</taxon>
    </lineage>
</organism>
<dbReference type="STRING" id="1414654.BFR47_17315"/>